<protein>
    <submittedName>
        <fullName evidence="1">GL15431</fullName>
    </submittedName>
</protein>
<gene>
    <name evidence="1" type="primary">Dper\GL15431</name>
    <name evidence="1" type="ORF">Dper_GL15431</name>
</gene>
<dbReference type="EMBL" id="CH479187">
    <property type="protein sequence ID" value="EDW39627.1"/>
    <property type="molecule type" value="Genomic_DNA"/>
</dbReference>
<evidence type="ECO:0000313" key="2">
    <source>
        <dbReference type="Proteomes" id="UP000008744"/>
    </source>
</evidence>
<sequence length="113" mass="12768">MKARRLLFSTDVGSHQVIIRARVEGNERMELEGVTAWTNTGCDTQSSRRLLCSCPKHLMLSGSSDMNNDCISVFCRCDGTTCDNYDNVHDEADYCKRPRDFQCPINKVSGKTR</sequence>
<proteinExistence type="predicted"/>
<name>B4GPV5_DROPE</name>
<accession>B4GPV5</accession>
<organism evidence="2">
    <name type="scientific">Drosophila persimilis</name>
    <name type="common">Fruit fly</name>
    <dbReference type="NCBI Taxonomy" id="7234"/>
    <lineage>
        <taxon>Eukaryota</taxon>
        <taxon>Metazoa</taxon>
        <taxon>Ecdysozoa</taxon>
        <taxon>Arthropoda</taxon>
        <taxon>Hexapoda</taxon>
        <taxon>Insecta</taxon>
        <taxon>Pterygota</taxon>
        <taxon>Neoptera</taxon>
        <taxon>Endopterygota</taxon>
        <taxon>Diptera</taxon>
        <taxon>Brachycera</taxon>
        <taxon>Muscomorpha</taxon>
        <taxon>Ephydroidea</taxon>
        <taxon>Drosophilidae</taxon>
        <taxon>Drosophila</taxon>
        <taxon>Sophophora</taxon>
    </lineage>
</organism>
<reference evidence="1 2" key="1">
    <citation type="journal article" date="2007" name="Nature">
        <title>Evolution of genes and genomes on the Drosophila phylogeny.</title>
        <authorList>
            <consortium name="Drosophila 12 Genomes Consortium"/>
            <person name="Clark A.G."/>
            <person name="Eisen M.B."/>
            <person name="Smith D.R."/>
            <person name="Bergman C.M."/>
            <person name="Oliver B."/>
            <person name="Markow T.A."/>
            <person name="Kaufman T.C."/>
            <person name="Kellis M."/>
            <person name="Gelbart W."/>
            <person name="Iyer V.N."/>
            <person name="Pollard D.A."/>
            <person name="Sackton T.B."/>
            <person name="Larracuente A.M."/>
            <person name="Singh N.D."/>
            <person name="Abad J.P."/>
            <person name="Abt D.N."/>
            <person name="Adryan B."/>
            <person name="Aguade M."/>
            <person name="Akashi H."/>
            <person name="Anderson W.W."/>
            <person name="Aquadro C.F."/>
            <person name="Ardell D.H."/>
            <person name="Arguello R."/>
            <person name="Artieri C.G."/>
            <person name="Barbash D.A."/>
            <person name="Barker D."/>
            <person name="Barsanti P."/>
            <person name="Batterham P."/>
            <person name="Batzoglou S."/>
            <person name="Begun D."/>
            <person name="Bhutkar A."/>
            <person name="Blanco E."/>
            <person name="Bosak S.A."/>
            <person name="Bradley R.K."/>
            <person name="Brand A.D."/>
            <person name="Brent M.R."/>
            <person name="Brooks A.N."/>
            <person name="Brown R.H."/>
            <person name="Butlin R.K."/>
            <person name="Caggese C."/>
            <person name="Calvi B.R."/>
            <person name="Bernardo de Carvalho A."/>
            <person name="Caspi A."/>
            <person name="Castrezana S."/>
            <person name="Celniker S.E."/>
            <person name="Chang J.L."/>
            <person name="Chapple C."/>
            <person name="Chatterji S."/>
            <person name="Chinwalla A."/>
            <person name="Civetta A."/>
            <person name="Clifton S.W."/>
            <person name="Comeron J.M."/>
            <person name="Costello J.C."/>
            <person name="Coyne J.A."/>
            <person name="Daub J."/>
            <person name="David R.G."/>
            <person name="Delcher A.L."/>
            <person name="Delehaunty K."/>
            <person name="Do C.B."/>
            <person name="Ebling H."/>
            <person name="Edwards K."/>
            <person name="Eickbush T."/>
            <person name="Evans J.D."/>
            <person name="Filipski A."/>
            <person name="Findeiss S."/>
            <person name="Freyhult E."/>
            <person name="Fulton L."/>
            <person name="Fulton R."/>
            <person name="Garcia A.C."/>
            <person name="Gardiner A."/>
            <person name="Garfield D.A."/>
            <person name="Garvin B.E."/>
            <person name="Gibson G."/>
            <person name="Gilbert D."/>
            <person name="Gnerre S."/>
            <person name="Godfrey J."/>
            <person name="Good R."/>
            <person name="Gotea V."/>
            <person name="Gravely B."/>
            <person name="Greenberg A.J."/>
            <person name="Griffiths-Jones S."/>
            <person name="Gross S."/>
            <person name="Guigo R."/>
            <person name="Gustafson E.A."/>
            <person name="Haerty W."/>
            <person name="Hahn M.W."/>
            <person name="Halligan D.L."/>
            <person name="Halpern A.L."/>
            <person name="Halter G.M."/>
            <person name="Han M.V."/>
            <person name="Heger A."/>
            <person name="Hillier L."/>
            <person name="Hinrichs A.S."/>
            <person name="Holmes I."/>
            <person name="Hoskins R.A."/>
            <person name="Hubisz M.J."/>
            <person name="Hultmark D."/>
            <person name="Huntley M.A."/>
            <person name="Jaffe D.B."/>
            <person name="Jagadeeshan S."/>
            <person name="Jeck W.R."/>
            <person name="Johnson J."/>
            <person name="Jones C.D."/>
            <person name="Jordan W.C."/>
            <person name="Karpen G.H."/>
            <person name="Kataoka E."/>
            <person name="Keightley P.D."/>
            <person name="Kheradpour P."/>
            <person name="Kirkness E.F."/>
            <person name="Koerich L.B."/>
            <person name="Kristiansen K."/>
            <person name="Kudrna D."/>
            <person name="Kulathinal R.J."/>
            <person name="Kumar S."/>
            <person name="Kwok R."/>
            <person name="Lander E."/>
            <person name="Langley C.H."/>
            <person name="Lapoint R."/>
            <person name="Lazzaro B.P."/>
            <person name="Lee S.J."/>
            <person name="Levesque L."/>
            <person name="Li R."/>
            <person name="Lin C.F."/>
            <person name="Lin M.F."/>
            <person name="Lindblad-Toh K."/>
            <person name="Llopart A."/>
            <person name="Long M."/>
            <person name="Low L."/>
            <person name="Lozovsky E."/>
            <person name="Lu J."/>
            <person name="Luo M."/>
            <person name="Machado C.A."/>
            <person name="Makalowski W."/>
            <person name="Marzo M."/>
            <person name="Matsuda M."/>
            <person name="Matzkin L."/>
            <person name="McAllister B."/>
            <person name="McBride C.S."/>
            <person name="McKernan B."/>
            <person name="McKernan K."/>
            <person name="Mendez-Lago M."/>
            <person name="Minx P."/>
            <person name="Mollenhauer M.U."/>
            <person name="Montooth K."/>
            <person name="Mount S.M."/>
            <person name="Mu X."/>
            <person name="Myers E."/>
            <person name="Negre B."/>
            <person name="Newfeld S."/>
            <person name="Nielsen R."/>
            <person name="Noor M.A."/>
            <person name="O'Grady P."/>
            <person name="Pachter L."/>
            <person name="Papaceit M."/>
            <person name="Parisi M.J."/>
            <person name="Parisi M."/>
            <person name="Parts L."/>
            <person name="Pedersen J.S."/>
            <person name="Pesole G."/>
            <person name="Phillippy A.M."/>
            <person name="Ponting C.P."/>
            <person name="Pop M."/>
            <person name="Porcelli D."/>
            <person name="Powell J.R."/>
            <person name="Prohaska S."/>
            <person name="Pruitt K."/>
            <person name="Puig M."/>
            <person name="Quesneville H."/>
            <person name="Ram K.R."/>
            <person name="Rand D."/>
            <person name="Rasmussen M.D."/>
            <person name="Reed L.K."/>
            <person name="Reenan R."/>
            <person name="Reily A."/>
            <person name="Remington K.A."/>
            <person name="Rieger T.T."/>
            <person name="Ritchie M.G."/>
            <person name="Robin C."/>
            <person name="Rogers Y.H."/>
            <person name="Rohde C."/>
            <person name="Rozas J."/>
            <person name="Rubenfield M.J."/>
            <person name="Ruiz A."/>
            <person name="Russo S."/>
            <person name="Salzberg S.L."/>
            <person name="Sanchez-Gracia A."/>
            <person name="Saranga D.J."/>
            <person name="Sato H."/>
            <person name="Schaeffer S.W."/>
            <person name="Schatz M.C."/>
            <person name="Schlenke T."/>
            <person name="Schwartz R."/>
            <person name="Segarra C."/>
            <person name="Singh R.S."/>
            <person name="Sirot L."/>
            <person name="Sirota M."/>
            <person name="Sisneros N.B."/>
            <person name="Smith C.D."/>
            <person name="Smith T.F."/>
            <person name="Spieth J."/>
            <person name="Stage D.E."/>
            <person name="Stark A."/>
            <person name="Stephan W."/>
            <person name="Strausberg R.L."/>
            <person name="Strempel S."/>
            <person name="Sturgill D."/>
            <person name="Sutton G."/>
            <person name="Sutton G.G."/>
            <person name="Tao W."/>
            <person name="Teichmann S."/>
            <person name="Tobari Y.N."/>
            <person name="Tomimura Y."/>
            <person name="Tsolas J.M."/>
            <person name="Valente V.L."/>
            <person name="Venter E."/>
            <person name="Venter J.C."/>
            <person name="Vicario S."/>
            <person name="Vieira F.G."/>
            <person name="Vilella A.J."/>
            <person name="Villasante A."/>
            <person name="Walenz B."/>
            <person name="Wang J."/>
            <person name="Wasserman M."/>
            <person name="Watts T."/>
            <person name="Wilson D."/>
            <person name="Wilson R.K."/>
            <person name="Wing R.A."/>
            <person name="Wolfner M.F."/>
            <person name="Wong A."/>
            <person name="Wong G.K."/>
            <person name="Wu C.I."/>
            <person name="Wu G."/>
            <person name="Yamamoto D."/>
            <person name="Yang H.P."/>
            <person name="Yang S.P."/>
            <person name="Yorke J.A."/>
            <person name="Yoshida K."/>
            <person name="Zdobnov E."/>
            <person name="Zhang P."/>
            <person name="Zhang Y."/>
            <person name="Zimin A.V."/>
            <person name="Baldwin J."/>
            <person name="Abdouelleil A."/>
            <person name="Abdulkadir J."/>
            <person name="Abebe A."/>
            <person name="Abera B."/>
            <person name="Abreu J."/>
            <person name="Acer S.C."/>
            <person name="Aftuck L."/>
            <person name="Alexander A."/>
            <person name="An P."/>
            <person name="Anderson E."/>
            <person name="Anderson S."/>
            <person name="Arachi H."/>
            <person name="Azer M."/>
            <person name="Bachantsang P."/>
            <person name="Barry A."/>
            <person name="Bayul T."/>
            <person name="Berlin A."/>
            <person name="Bessette D."/>
            <person name="Bloom T."/>
            <person name="Blye J."/>
            <person name="Boguslavskiy L."/>
            <person name="Bonnet C."/>
            <person name="Boukhgalter B."/>
            <person name="Bourzgui I."/>
            <person name="Brown A."/>
            <person name="Cahill P."/>
            <person name="Channer S."/>
            <person name="Cheshatsang Y."/>
            <person name="Chuda L."/>
            <person name="Citroen M."/>
            <person name="Collymore A."/>
            <person name="Cooke P."/>
            <person name="Costello M."/>
            <person name="D'Aco K."/>
            <person name="Daza R."/>
            <person name="De Haan G."/>
            <person name="DeGray S."/>
            <person name="DeMaso C."/>
            <person name="Dhargay N."/>
            <person name="Dooley K."/>
            <person name="Dooley E."/>
            <person name="Doricent M."/>
            <person name="Dorje P."/>
            <person name="Dorjee K."/>
            <person name="Dupes A."/>
            <person name="Elong R."/>
            <person name="Falk J."/>
            <person name="Farina A."/>
            <person name="Faro S."/>
            <person name="Ferguson D."/>
            <person name="Fisher S."/>
            <person name="Foley C.D."/>
            <person name="Franke A."/>
            <person name="Friedrich D."/>
            <person name="Gadbois L."/>
            <person name="Gearin G."/>
            <person name="Gearin C.R."/>
            <person name="Giannoukos G."/>
            <person name="Goode T."/>
            <person name="Graham J."/>
            <person name="Grandbois E."/>
            <person name="Grewal S."/>
            <person name="Gyaltsen K."/>
            <person name="Hafez N."/>
            <person name="Hagos B."/>
            <person name="Hall J."/>
            <person name="Henson C."/>
            <person name="Hollinger A."/>
            <person name="Honan T."/>
            <person name="Huard M.D."/>
            <person name="Hughes L."/>
            <person name="Hurhula B."/>
            <person name="Husby M.E."/>
            <person name="Kamat A."/>
            <person name="Kanga B."/>
            <person name="Kashin S."/>
            <person name="Khazanovich D."/>
            <person name="Kisner P."/>
            <person name="Lance K."/>
            <person name="Lara M."/>
            <person name="Lee W."/>
            <person name="Lennon N."/>
            <person name="Letendre F."/>
            <person name="LeVine R."/>
            <person name="Lipovsky A."/>
            <person name="Liu X."/>
            <person name="Liu J."/>
            <person name="Liu S."/>
            <person name="Lokyitsang T."/>
            <person name="Lokyitsang Y."/>
            <person name="Lubonja R."/>
            <person name="Lui A."/>
            <person name="MacDonald P."/>
            <person name="Magnisalis V."/>
            <person name="Maru K."/>
            <person name="Matthews C."/>
            <person name="McCusker W."/>
            <person name="McDonough S."/>
            <person name="Mehta T."/>
            <person name="Meldrim J."/>
            <person name="Meneus L."/>
            <person name="Mihai O."/>
            <person name="Mihalev A."/>
            <person name="Mihova T."/>
            <person name="Mittelman R."/>
            <person name="Mlenga V."/>
            <person name="Montmayeur A."/>
            <person name="Mulrain L."/>
            <person name="Navidi A."/>
            <person name="Naylor J."/>
            <person name="Negash T."/>
            <person name="Nguyen T."/>
            <person name="Nguyen N."/>
            <person name="Nicol R."/>
            <person name="Norbu C."/>
            <person name="Norbu N."/>
            <person name="Novod N."/>
            <person name="O'Neill B."/>
            <person name="Osman S."/>
            <person name="Markiewicz E."/>
            <person name="Oyono O.L."/>
            <person name="Patti C."/>
            <person name="Phunkhang P."/>
            <person name="Pierre F."/>
            <person name="Priest M."/>
            <person name="Raghuraman S."/>
            <person name="Rege F."/>
            <person name="Reyes R."/>
            <person name="Rise C."/>
            <person name="Rogov P."/>
            <person name="Ross K."/>
            <person name="Ryan E."/>
            <person name="Settipalli S."/>
            <person name="Shea T."/>
            <person name="Sherpa N."/>
            <person name="Shi L."/>
            <person name="Shih D."/>
            <person name="Sparrow T."/>
            <person name="Spaulding J."/>
            <person name="Stalker J."/>
            <person name="Stange-Thomann N."/>
            <person name="Stavropoulos S."/>
            <person name="Stone C."/>
            <person name="Strader C."/>
            <person name="Tesfaye S."/>
            <person name="Thomson T."/>
            <person name="Thoulutsang Y."/>
            <person name="Thoulutsang D."/>
            <person name="Topham K."/>
            <person name="Topping I."/>
            <person name="Tsamla T."/>
            <person name="Vassiliev H."/>
            <person name="Vo A."/>
            <person name="Wangchuk T."/>
            <person name="Wangdi T."/>
            <person name="Weiand M."/>
            <person name="Wilkinson J."/>
            <person name="Wilson A."/>
            <person name="Yadav S."/>
            <person name="Young G."/>
            <person name="Yu Q."/>
            <person name="Zembek L."/>
            <person name="Zhong D."/>
            <person name="Zimmer A."/>
            <person name="Zwirko Z."/>
            <person name="Jaffe D.B."/>
            <person name="Alvarez P."/>
            <person name="Brockman W."/>
            <person name="Butler J."/>
            <person name="Chin C."/>
            <person name="Gnerre S."/>
            <person name="Grabherr M."/>
            <person name="Kleber M."/>
            <person name="Mauceli E."/>
            <person name="MacCallum I."/>
        </authorList>
    </citation>
    <scope>NUCLEOTIDE SEQUENCE [LARGE SCALE GENOMIC DNA]</scope>
    <source>
        <strain evidence="2">MSH-3 / Tucson 14011-0111.49</strain>
    </source>
</reference>
<evidence type="ECO:0000313" key="1">
    <source>
        <dbReference type="EMBL" id="EDW39627.1"/>
    </source>
</evidence>
<dbReference type="AlphaFoldDB" id="B4GPV5"/>
<dbReference type="Proteomes" id="UP000008744">
    <property type="component" value="Unassembled WGS sequence"/>
</dbReference>
<dbReference type="HOGENOM" id="CLU_2136066_0_0_1"/>
<keyword evidence="2" id="KW-1185">Reference proteome</keyword>